<dbReference type="Proteomes" id="UP001558652">
    <property type="component" value="Unassembled WGS sequence"/>
</dbReference>
<evidence type="ECO:0000313" key="1">
    <source>
        <dbReference type="EMBL" id="KAL1124583.1"/>
    </source>
</evidence>
<dbReference type="EMBL" id="JBFDAA010000010">
    <property type="protein sequence ID" value="KAL1124583.1"/>
    <property type="molecule type" value="Genomic_DNA"/>
</dbReference>
<protein>
    <submittedName>
        <fullName evidence="1">Uncharacterized protein</fullName>
    </submittedName>
</protein>
<organism evidence="1 2">
    <name type="scientific">Ranatra chinensis</name>
    <dbReference type="NCBI Taxonomy" id="642074"/>
    <lineage>
        <taxon>Eukaryota</taxon>
        <taxon>Metazoa</taxon>
        <taxon>Ecdysozoa</taxon>
        <taxon>Arthropoda</taxon>
        <taxon>Hexapoda</taxon>
        <taxon>Insecta</taxon>
        <taxon>Pterygota</taxon>
        <taxon>Neoptera</taxon>
        <taxon>Paraneoptera</taxon>
        <taxon>Hemiptera</taxon>
        <taxon>Heteroptera</taxon>
        <taxon>Panheteroptera</taxon>
        <taxon>Nepomorpha</taxon>
        <taxon>Nepidae</taxon>
        <taxon>Ranatrinae</taxon>
        <taxon>Ranatra</taxon>
    </lineage>
</organism>
<proteinExistence type="predicted"/>
<accession>A0ABD0YXN4</accession>
<reference evidence="1 2" key="1">
    <citation type="submission" date="2024-07" db="EMBL/GenBank/DDBJ databases">
        <title>Chromosome-level genome assembly of the water stick insect Ranatra chinensis (Heteroptera: Nepidae).</title>
        <authorList>
            <person name="Liu X."/>
        </authorList>
    </citation>
    <scope>NUCLEOTIDE SEQUENCE [LARGE SCALE GENOMIC DNA]</scope>
    <source>
        <strain evidence="1">Cailab_2021Rc</strain>
        <tissue evidence="1">Muscle</tissue>
    </source>
</reference>
<name>A0ABD0YXN4_9HEMI</name>
<comment type="caution">
    <text evidence="1">The sequence shown here is derived from an EMBL/GenBank/DDBJ whole genome shotgun (WGS) entry which is preliminary data.</text>
</comment>
<sequence length="249" mass="28252">MEPSTLRAAISRNSRIFGPLQNLWGMLSSSLLFKHTSGSRWKSPKNPDKDKLLKATMDRLAKVRKQDEQNKWPFIKLLGGPEKERTIQVIWGEERAQLARKGKRRSGNEDYFHGNWKALDSRLKVSQDHQDYAEDSGTTGDYFDKLLAPPAPPPGRCLTPNQRCTALNPTVNPEDADEQKKDEDSAVTSVCDNVILITRSPIGEEDKSLGPETKKMLKYKCMLTCTKVTDKPKIVKLIWGDAEKEKKRE</sequence>
<keyword evidence="2" id="KW-1185">Reference proteome</keyword>
<gene>
    <name evidence="1" type="ORF">AAG570_001207</name>
</gene>
<dbReference type="AlphaFoldDB" id="A0ABD0YXN4"/>
<evidence type="ECO:0000313" key="2">
    <source>
        <dbReference type="Proteomes" id="UP001558652"/>
    </source>
</evidence>